<sequence length="64" mass="7322">MDYGIDVCMRMGFETQWRSKRIDTKIISMVGLFTYLTTSQWRNPGSCKPQGMTEPAIKISASEE</sequence>
<organism evidence="1 2">
    <name type="scientific">Paxillus rubicundulus Ve08.2h10</name>
    <dbReference type="NCBI Taxonomy" id="930991"/>
    <lineage>
        <taxon>Eukaryota</taxon>
        <taxon>Fungi</taxon>
        <taxon>Dikarya</taxon>
        <taxon>Basidiomycota</taxon>
        <taxon>Agaricomycotina</taxon>
        <taxon>Agaricomycetes</taxon>
        <taxon>Agaricomycetidae</taxon>
        <taxon>Boletales</taxon>
        <taxon>Paxilineae</taxon>
        <taxon>Paxillaceae</taxon>
        <taxon>Paxillus</taxon>
    </lineage>
</organism>
<protein>
    <submittedName>
        <fullName evidence="1">Uncharacterized protein</fullName>
    </submittedName>
</protein>
<evidence type="ECO:0000313" key="1">
    <source>
        <dbReference type="EMBL" id="KIK74840.1"/>
    </source>
</evidence>
<reference evidence="2" key="2">
    <citation type="submission" date="2015-01" db="EMBL/GenBank/DDBJ databases">
        <title>Evolutionary Origins and Diversification of the Mycorrhizal Mutualists.</title>
        <authorList>
            <consortium name="DOE Joint Genome Institute"/>
            <consortium name="Mycorrhizal Genomics Consortium"/>
            <person name="Kohler A."/>
            <person name="Kuo A."/>
            <person name="Nagy L.G."/>
            <person name="Floudas D."/>
            <person name="Copeland A."/>
            <person name="Barry K.W."/>
            <person name="Cichocki N."/>
            <person name="Veneault-Fourrey C."/>
            <person name="LaButti K."/>
            <person name="Lindquist E.A."/>
            <person name="Lipzen A."/>
            <person name="Lundell T."/>
            <person name="Morin E."/>
            <person name="Murat C."/>
            <person name="Riley R."/>
            <person name="Ohm R."/>
            <person name="Sun H."/>
            <person name="Tunlid A."/>
            <person name="Henrissat B."/>
            <person name="Grigoriev I.V."/>
            <person name="Hibbett D.S."/>
            <person name="Martin F."/>
        </authorList>
    </citation>
    <scope>NUCLEOTIDE SEQUENCE [LARGE SCALE GENOMIC DNA]</scope>
    <source>
        <strain evidence="2">Ve08.2h10</strain>
    </source>
</reference>
<dbReference type="Proteomes" id="UP000054538">
    <property type="component" value="Unassembled WGS sequence"/>
</dbReference>
<reference evidence="1 2" key="1">
    <citation type="submission" date="2014-04" db="EMBL/GenBank/DDBJ databases">
        <authorList>
            <consortium name="DOE Joint Genome Institute"/>
            <person name="Kuo A."/>
            <person name="Kohler A."/>
            <person name="Jargeat P."/>
            <person name="Nagy L.G."/>
            <person name="Floudas D."/>
            <person name="Copeland A."/>
            <person name="Barry K.W."/>
            <person name="Cichocki N."/>
            <person name="Veneault-Fourrey C."/>
            <person name="LaButti K."/>
            <person name="Lindquist E.A."/>
            <person name="Lipzen A."/>
            <person name="Lundell T."/>
            <person name="Morin E."/>
            <person name="Murat C."/>
            <person name="Sun H."/>
            <person name="Tunlid A."/>
            <person name="Henrissat B."/>
            <person name="Grigoriev I.V."/>
            <person name="Hibbett D.S."/>
            <person name="Martin F."/>
            <person name="Nordberg H.P."/>
            <person name="Cantor M.N."/>
            <person name="Hua S.X."/>
        </authorList>
    </citation>
    <scope>NUCLEOTIDE SEQUENCE [LARGE SCALE GENOMIC DNA]</scope>
    <source>
        <strain evidence="1 2">Ve08.2h10</strain>
    </source>
</reference>
<name>A0A0D0DC52_9AGAM</name>
<proteinExistence type="predicted"/>
<dbReference type="InParanoid" id="A0A0D0DC52"/>
<dbReference type="EMBL" id="KN828525">
    <property type="protein sequence ID" value="KIK74840.1"/>
    <property type="molecule type" value="Genomic_DNA"/>
</dbReference>
<dbReference type="HOGENOM" id="CLU_2868335_0_0_1"/>
<keyword evidence="2" id="KW-1185">Reference proteome</keyword>
<evidence type="ECO:0000313" key="2">
    <source>
        <dbReference type="Proteomes" id="UP000054538"/>
    </source>
</evidence>
<accession>A0A0D0DC52</accession>
<gene>
    <name evidence="1" type="ORF">PAXRUDRAFT_835882</name>
</gene>
<dbReference type="AlphaFoldDB" id="A0A0D0DC52"/>